<reference evidence="1" key="1">
    <citation type="submission" date="2014-09" db="EMBL/GenBank/DDBJ databases">
        <authorList>
            <person name="Magalhaes I.L.F."/>
            <person name="Oliveira U."/>
            <person name="Santos F.R."/>
            <person name="Vidigal T.H.D.A."/>
            <person name="Brescovit A.D."/>
            <person name="Santos A.J."/>
        </authorList>
    </citation>
    <scope>NUCLEOTIDE SEQUENCE</scope>
    <source>
        <tissue evidence="1">Shoot tissue taken approximately 20 cm above the soil surface</tissue>
    </source>
</reference>
<dbReference type="EMBL" id="GBRH01270803">
    <property type="protein sequence ID" value="JAD27092.1"/>
    <property type="molecule type" value="Transcribed_RNA"/>
</dbReference>
<protein>
    <submittedName>
        <fullName evidence="1">Uncharacterized protein</fullName>
    </submittedName>
</protein>
<evidence type="ECO:0000313" key="1">
    <source>
        <dbReference type="EMBL" id="JAD27092.1"/>
    </source>
</evidence>
<reference evidence="1" key="2">
    <citation type="journal article" date="2015" name="Data Brief">
        <title>Shoot transcriptome of the giant reed, Arundo donax.</title>
        <authorList>
            <person name="Barrero R.A."/>
            <person name="Guerrero F.D."/>
            <person name="Moolhuijzen P."/>
            <person name="Goolsby J.A."/>
            <person name="Tidwell J."/>
            <person name="Bellgard S.E."/>
            <person name="Bellgard M.I."/>
        </authorList>
    </citation>
    <scope>NUCLEOTIDE SEQUENCE</scope>
    <source>
        <tissue evidence="1">Shoot tissue taken approximately 20 cm above the soil surface</tissue>
    </source>
</reference>
<dbReference type="AlphaFoldDB" id="A0A0A8YWY8"/>
<organism evidence="1">
    <name type="scientific">Arundo donax</name>
    <name type="common">Giant reed</name>
    <name type="synonym">Donax arundinaceus</name>
    <dbReference type="NCBI Taxonomy" id="35708"/>
    <lineage>
        <taxon>Eukaryota</taxon>
        <taxon>Viridiplantae</taxon>
        <taxon>Streptophyta</taxon>
        <taxon>Embryophyta</taxon>
        <taxon>Tracheophyta</taxon>
        <taxon>Spermatophyta</taxon>
        <taxon>Magnoliopsida</taxon>
        <taxon>Liliopsida</taxon>
        <taxon>Poales</taxon>
        <taxon>Poaceae</taxon>
        <taxon>PACMAD clade</taxon>
        <taxon>Arundinoideae</taxon>
        <taxon>Arundineae</taxon>
        <taxon>Arundo</taxon>
    </lineage>
</organism>
<proteinExistence type="predicted"/>
<accession>A0A0A8YWY8</accession>
<sequence>MAYTSRNCISLVRILKREKVVFTSYSVVRPR</sequence>
<name>A0A0A8YWY8_ARUDO</name>